<dbReference type="GO" id="GO:0016020">
    <property type="term" value="C:membrane"/>
    <property type="evidence" value="ECO:0007669"/>
    <property type="project" value="UniProtKB-SubCell"/>
</dbReference>
<evidence type="ECO:0000259" key="16">
    <source>
        <dbReference type="PROSITE" id="PS50836"/>
    </source>
</evidence>
<evidence type="ECO:0000256" key="14">
    <source>
        <dbReference type="SAM" id="Phobius"/>
    </source>
</evidence>
<evidence type="ECO:0000256" key="9">
    <source>
        <dbReference type="ARBA" id="ARBA00023004"/>
    </source>
</evidence>
<sequence>MISFFSFLVSMAKSSTLLLCISVFIFITTEPVLAQTCSNYRFTSNSLFESCNDLPVLDSFIYYTYDSSSGNFQMAYRHTNLSPGKWVAWAVNPTSTGMVGAQAIVAYPQSDGTVRAYTSPISSYQTSLQEGELSFNVSELSATYQNNEMIILATLSLPLANGGNINIVWQDGSLSGNTLLPHPTSGNNIRSVATMNLNSGTSASASGGGAGDSKLRKRNIHGILNAVSWGIMMPIGAIIARYLRVSKSAGPAWFYLHVTCQASAYIIGVAGWATGIKLGSESEGIQFSSHRAIGIALFCLATVQVFAMFLRPKPEHKYRVYWNIYHHTVGYTVIVLAVVNIFKGLDILSPEKQWRNAYTAIIITLGLVAGVLEAFTWYVVIKRRKVEESTKTSQLGNGARSQYA</sequence>
<feature type="transmembrane region" description="Helical" evidence="14">
    <location>
        <begin position="357"/>
        <end position="381"/>
    </location>
</feature>
<name>A0A6J0JWD3_RAPSA</name>
<dbReference type="InterPro" id="IPR006593">
    <property type="entry name" value="Cyt_b561/ferric_Rdtase_TM"/>
</dbReference>
<feature type="signal peptide" evidence="15">
    <location>
        <begin position="1"/>
        <end position="34"/>
    </location>
</feature>
<feature type="binding site" description="axial binding residue" evidence="13">
    <location>
        <position position="257"/>
    </location>
    <ligand>
        <name>heme b</name>
        <dbReference type="ChEBI" id="CHEBI:60344"/>
        <label>1</label>
    </ligand>
    <ligandPart>
        <name>Fe</name>
        <dbReference type="ChEBI" id="CHEBI:18248"/>
    </ligandPart>
</feature>
<keyword evidence="18" id="KW-1185">Reference proteome</keyword>
<dbReference type="PROSITE" id="PS50939">
    <property type="entry name" value="CYTOCHROME_B561"/>
    <property type="match status" value="1"/>
</dbReference>
<dbReference type="KEGG" id="rsz:108811493"/>
<comment type="cofactor">
    <cofactor evidence="12">
        <name>heme b</name>
        <dbReference type="ChEBI" id="CHEBI:60344"/>
    </cofactor>
    <text evidence="12">Binds 2 heme b groups non-covalently.</text>
</comment>
<reference evidence="19" key="2">
    <citation type="submission" date="2025-08" db="UniProtKB">
        <authorList>
            <consortium name="RefSeq"/>
        </authorList>
    </citation>
    <scope>IDENTIFICATION</scope>
    <source>
        <tissue evidence="19">Leaf</tissue>
    </source>
</reference>
<evidence type="ECO:0000256" key="1">
    <source>
        <dbReference type="ARBA" id="ARBA00004141"/>
    </source>
</evidence>
<organism evidence="18 19">
    <name type="scientific">Raphanus sativus</name>
    <name type="common">Radish</name>
    <name type="synonym">Raphanus raphanistrum var. sativus</name>
    <dbReference type="NCBI Taxonomy" id="3726"/>
    <lineage>
        <taxon>Eukaryota</taxon>
        <taxon>Viridiplantae</taxon>
        <taxon>Streptophyta</taxon>
        <taxon>Embryophyta</taxon>
        <taxon>Tracheophyta</taxon>
        <taxon>Spermatophyta</taxon>
        <taxon>Magnoliopsida</taxon>
        <taxon>eudicotyledons</taxon>
        <taxon>Gunneridae</taxon>
        <taxon>Pentapetalae</taxon>
        <taxon>rosids</taxon>
        <taxon>malvids</taxon>
        <taxon>Brassicales</taxon>
        <taxon>Brassicaceae</taxon>
        <taxon>Brassiceae</taxon>
        <taxon>Raphanus</taxon>
    </lineage>
</organism>
<dbReference type="Gene3D" id="1.20.120.1770">
    <property type="match status" value="1"/>
</dbReference>
<dbReference type="FunFam" id="1.20.120.1770:FF:000007">
    <property type="entry name" value="Cytochrome b561 and DOMON domain-containing protein"/>
    <property type="match status" value="1"/>
</dbReference>
<gene>
    <name evidence="19" type="primary">LOC108811493</name>
</gene>
<dbReference type="Proteomes" id="UP000504610">
    <property type="component" value="Chromosome 6"/>
</dbReference>
<reference evidence="18" key="1">
    <citation type="journal article" date="2019" name="Database">
        <title>The radish genome database (RadishGD): an integrated information resource for radish genomics.</title>
        <authorList>
            <person name="Yu H.J."/>
            <person name="Baek S."/>
            <person name="Lee Y.J."/>
            <person name="Cho A."/>
            <person name="Mun J.H."/>
        </authorList>
    </citation>
    <scope>NUCLEOTIDE SEQUENCE [LARGE SCALE GENOMIC DNA]</scope>
    <source>
        <strain evidence="18">cv. WK10039</strain>
    </source>
</reference>
<feature type="binding site" description="axial binding residue" evidence="13">
    <location>
        <position position="221"/>
    </location>
    <ligand>
        <name>heme b</name>
        <dbReference type="ChEBI" id="CHEBI:60344"/>
        <label>1</label>
    </ligand>
    <ligandPart>
        <name>Fe</name>
        <dbReference type="ChEBI" id="CHEBI:18248"/>
    </ligandPart>
</feature>
<keyword evidence="9 13" id="KW-0408">Iron</keyword>
<dbReference type="SMART" id="SM00665">
    <property type="entry name" value="B561"/>
    <property type="match status" value="1"/>
</dbReference>
<dbReference type="PANTHER" id="PTHR23130">
    <property type="entry name" value="CYTOCHROME B561 AND DOMON DOMAIN-CONTAINING PROTEIN"/>
    <property type="match status" value="1"/>
</dbReference>
<dbReference type="InterPro" id="IPR017214">
    <property type="entry name" value="UCP037471"/>
</dbReference>
<keyword evidence="10 12" id="KW-0472">Membrane</keyword>
<comment type="function">
    <text evidence="11">May act as a catecholamine-responsive trans-membrane electron transporter.</text>
</comment>
<dbReference type="Pfam" id="PF03188">
    <property type="entry name" value="Cytochrom_B561"/>
    <property type="match status" value="1"/>
</dbReference>
<dbReference type="RefSeq" id="XP_018439044.1">
    <property type="nucleotide sequence ID" value="XM_018583542.2"/>
</dbReference>
<dbReference type="InterPro" id="IPR045265">
    <property type="entry name" value="AIR12_DOMON"/>
</dbReference>
<evidence type="ECO:0000256" key="15">
    <source>
        <dbReference type="SAM" id="SignalP"/>
    </source>
</evidence>
<keyword evidence="3" id="KW-0349">Heme</keyword>
<proteinExistence type="predicted"/>
<dbReference type="CDD" id="cd09629">
    <property type="entry name" value="DOMON_CIL1_like"/>
    <property type="match status" value="1"/>
</dbReference>
<evidence type="ECO:0000313" key="18">
    <source>
        <dbReference type="Proteomes" id="UP000504610"/>
    </source>
</evidence>
<keyword evidence="2 12" id="KW-0813">Transport</keyword>
<evidence type="ECO:0000256" key="10">
    <source>
        <dbReference type="ARBA" id="ARBA00023136"/>
    </source>
</evidence>
<keyword evidence="7 12" id="KW-0249">Electron transport</keyword>
<dbReference type="PIRSF" id="PIRSF037471">
    <property type="entry name" value="UCP037471"/>
    <property type="match status" value="1"/>
</dbReference>
<protein>
    <recommendedName>
        <fullName evidence="12">Cytochrome b561 and DOMON domain-containing protein</fullName>
    </recommendedName>
</protein>
<dbReference type="Pfam" id="PF04526">
    <property type="entry name" value="DUF568"/>
    <property type="match status" value="1"/>
</dbReference>
<dbReference type="PANTHER" id="PTHR23130:SF167">
    <property type="entry name" value="CYTOCHROME B561 AND DOMON DOMAIN-CONTAINING PROTEIN"/>
    <property type="match status" value="1"/>
</dbReference>
<dbReference type="OrthoDB" id="2419613at2759"/>
<keyword evidence="6 15" id="KW-0732">Signal</keyword>
<dbReference type="PROSITE" id="PS50836">
    <property type="entry name" value="DOMON"/>
    <property type="match status" value="1"/>
</dbReference>
<evidence type="ECO:0000256" key="4">
    <source>
        <dbReference type="ARBA" id="ARBA00022692"/>
    </source>
</evidence>
<dbReference type="InterPro" id="IPR005018">
    <property type="entry name" value="DOMON_domain"/>
</dbReference>
<keyword evidence="4 14" id="KW-0812">Transmembrane</keyword>
<dbReference type="GeneID" id="108811493"/>
<accession>A0A6J0JWD3</accession>
<dbReference type="AlphaFoldDB" id="A0A6J0JWD3"/>
<evidence type="ECO:0000256" key="8">
    <source>
        <dbReference type="ARBA" id="ARBA00022989"/>
    </source>
</evidence>
<evidence type="ECO:0000256" key="2">
    <source>
        <dbReference type="ARBA" id="ARBA00022448"/>
    </source>
</evidence>
<dbReference type="CDD" id="cd08760">
    <property type="entry name" value="Cyt_b561_FRRS1_like"/>
    <property type="match status" value="1"/>
</dbReference>
<feature type="binding site" description="axial binding residue" evidence="13">
    <location>
        <position position="326"/>
    </location>
    <ligand>
        <name>heme b</name>
        <dbReference type="ChEBI" id="CHEBI:60344"/>
        <label>1</label>
    </ligand>
    <ligandPart>
        <name>Fe</name>
        <dbReference type="ChEBI" id="CHEBI:18248"/>
    </ligandPart>
</feature>
<dbReference type="GO" id="GO:0046872">
    <property type="term" value="F:metal ion binding"/>
    <property type="evidence" value="ECO:0007669"/>
    <property type="project" value="UniProtKB-KW"/>
</dbReference>
<evidence type="ECO:0000256" key="12">
    <source>
        <dbReference type="PIRNR" id="PIRNR037471"/>
    </source>
</evidence>
<feature type="transmembrane region" description="Helical" evidence="14">
    <location>
        <begin position="252"/>
        <end position="272"/>
    </location>
</feature>
<feature type="transmembrane region" description="Helical" evidence="14">
    <location>
        <begin position="222"/>
        <end position="240"/>
    </location>
</feature>
<evidence type="ECO:0000256" key="5">
    <source>
        <dbReference type="ARBA" id="ARBA00022723"/>
    </source>
</evidence>
<feature type="transmembrane region" description="Helical" evidence="14">
    <location>
        <begin position="322"/>
        <end position="342"/>
    </location>
</feature>
<evidence type="ECO:0000256" key="3">
    <source>
        <dbReference type="ARBA" id="ARBA00022617"/>
    </source>
</evidence>
<evidence type="ECO:0000313" key="19">
    <source>
        <dbReference type="RefSeq" id="XP_018439044.1"/>
    </source>
</evidence>
<evidence type="ECO:0000259" key="17">
    <source>
        <dbReference type="PROSITE" id="PS50939"/>
    </source>
</evidence>
<feature type="domain" description="Cytochrome b561" evidence="17">
    <location>
        <begin position="186"/>
        <end position="381"/>
    </location>
</feature>
<evidence type="ECO:0000256" key="13">
    <source>
        <dbReference type="PIRSR" id="PIRSR037471-1"/>
    </source>
</evidence>
<feature type="chain" id="PRO_5026831111" description="Cytochrome b561 and DOMON domain-containing protein" evidence="15">
    <location>
        <begin position="35"/>
        <end position="404"/>
    </location>
</feature>
<keyword evidence="8 14" id="KW-1133">Transmembrane helix</keyword>
<keyword evidence="5 13" id="KW-0479">Metal-binding</keyword>
<feature type="domain" description="DOMON" evidence="16">
    <location>
        <begin position="57"/>
        <end position="172"/>
    </location>
</feature>
<evidence type="ECO:0000256" key="11">
    <source>
        <dbReference type="ARBA" id="ARBA00053871"/>
    </source>
</evidence>
<feature type="transmembrane region" description="Helical" evidence="14">
    <location>
        <begin position="292"/>
        <end position="310"/>
    </location>
</feature>
<comment type="subcellular location">
    <subcellularLocation>
        <location evidence="1">Membrane</location>
        <topology evidence="1">Multi-pass membrane protein</topology>
    </subcellularLocation>
</comment>
<evidence type="ECO:0000256" key="6">
    <source>
        <dbReference type="ARBA" id="ARBA00022729"/>
    </source>
</evidence>
<feature type="binding site" description="axial binding residue" evidence="13">
    <location>
        <position position="290"/>
    </location>
    <ligand>
        <name>heme b</name>
        <dbReference type="ChEBI" id="CHEBI:60344"/>
        <label>1</label>
    </ligand>
    <ligandPart>
        <name>Fe</name>
        <dbReference type="ChEBI" id="CHEBI:18248"/>
    </ligandPart>
</feature>
<evidence type="ECO:0000256" key="7">
    <source>
        <dbReference type="ARBA" id="ARBA00022982"/>
    </source>
</evidence>